<evidence type="ECO:0000313" key="14">
    <source>
        <dbReference type="Proteomes" id="UP000439314"/>
    </source>
</evidence>
<dbReference type="PANTHER" id="PTHR23420">
    <property type="entry name" value="ADENOSYLHOMOCYSTEINASE"/>
    <property type="match status" value="1"/>
</dbReference>
<comment type="subcellular location">
    <subcellularLocation>
        <location evidence="5">Cytoplasm</location>
    </subcellularLocation>
</comment>
<feature type="binding site" evidence="7">
    <location>
        <position position="402"/>
    </location>
    <ligand>
        <name>NAD(+)</name>
        <dbReference type="ChEBI" id="CHEBI:57540"/>
    </ligand>
</feature>
<feature type="binding site" evidence="5 7">
    <location>
        <begin position="205"/>
        <end position="207"/>
    </location>
    <ligand>
        <name>NAD(+)</name>
        <dbReference type="ChEBI" id="CHEBI:57540"/>
    </ligand>
</feature>
<keyword evidence="13" id="KW-1185">Reference proteome</keyword>
<dbReference type="GO" id="GO:0004013">
    <property type="term" value="F:adenosylhomocysteinase activity"/>
    <property type="evidence" value="ECO:0007669"/>
    <property type="project" value="UniProtKB-UniRule"/>
</dbReference>
<keyword evidence="4 5" id="KW-0520">NAD</keyword>
<comment type="caution">
    <text evidence="11">The sequence shown here is derived from an EMBL/GenBank/DDBJ whole genome shotgun (WGS) entry which is preliminary data.</text>
</comment>
<comment type="cofactor">
    <cofactor evidence="5 7 8">
        <name>NAD(+)</name>
        <dbReference type="ChEBI" id="CHEBI:57540"/>
    </cofactor>
    <text evidence="5 7 8">Binds 1 NAD(+) per subunit.</text>
</comment>
<reference evidence="13 14" key="1">
    <citation type="submission" date="2019-11" db="EMBL/GenBank/DDBJ databases">
        <title>First report of rice panicle blight caused by Xanthomonas sp. in Iran.</title>
        <authorList>
            <person name="Mirghasempour S.A."/>
            <person name="Huang S."/>
            <person name="Brady C.L."/>
            <person name="Studholme D.J."/>
        </authorList>
    </citation>
    <scope>NUCLEOTIDE SEQUENCE [LARGE SCALE GENOMIC DNA]</scope>
    <source>
        <strain evidence="11 14">ASD011</strain>
        <strain evidence="13">SAM114</strain>
    </source>
</reference>
<dbReference type="PROSITE" id="PS00739">
    <property type="entry name" value="ADOHCYASE_2"/>
    <property type="match status" value="1"/>
</dbReference>
<dbReference type="Gene3D" id="3.40.50.720">
    <property type="entry name" value="NAD(P)-binding Rossmann-like Domain"/>
    <property type="match status" value="1"/>
</dbReference>
<feature type="binding site" evidence="5 6">
    <location>
        <position position="204"/>
    </location>
    <ligand>
        <name>substrate</name>
    </ligand>
</feature>
<dbReference type="InterPro" id="IPR015878">
    <property type="entry name" value="Ado_hCys_hydrolase_NAD-bd"/>
</dbReference>
<dbReference type="EMBL" id="WJPM01000008">
    <property type="protein sequence ID" value="MRH75171.1"/>
    <property type="molecule type" value="Genomic_DNA"/>
</dbReference>
<dbReference type="InterPro" id="IPR042172">
    <property type="entry name" value="Adenosylhomocyst_ase-like_sf"/>
</dbReference>
<feature type="binding site" evidence="5 6">
    <location>
        <position position="143"/>
    </location>
    <ligand>
        <name>substrate</name>
    </ligand>
</feature>
<evidence type="ECO:0000256" key="3">
    <source>
        <dbReference type="ARBA" id="ARBA00022801"/>
    </source>
</evidence>
<evidence type="ECO:0000313" key="11">
    <source>
        <dbReference type="EMBL" id="MRH00885.1"/>
    </source>
</evidence>
<keyword evidence="2 5" id="KW-0554">One-carbon metabolism</keyword>
<dbReference type="Proteomes" id="UP000439314">
    <property type="component" value="Unassembled WGS sequence"/>
</dbReference>
<evidence type="ECO:0000256" key="2">
    <source>
        <dbReference type="ARBA" id="ARBA00022563"/>
    </source>
</evidence>
<dbReference type="CDD" id="cd00401">
    <property type="entry name" value="SAHH"/>
    <property type="match status" value="1"/>
</dbReference>
<evidence type="ECO:0000256" key="5">
    <source>
        <dbReference type="HAMAP-Rule" id="MF_00563"/>
    </source>
</evidence>
<organism evidence="11 14">
    <name type="scientific">Xanthomonas sontii</name>
    <dbReference type="NCBI Taxonomy" id="2650745"/>
    <lineage>
        <taxon>Bacteria</taxon>
        <taxon>Pseudomonadati</taxon>
        <taxon>Pseudomonadota</taxon>
        <taxon>Gammaproteobacteria</taxon>
        <taxon>Lysobacterales</taxon>
        <taxon>Lysobacteraceae</taxon>
        <taxon>Xanthomonas</taxon>
    </lineage>
</organism>
<dbReference type="EMBL" id="WJPN01000008">
    <property type="protein sequence ID" value="MRH00885.1"/>
    <property type="molecule type" value="Genomic_DNA"/>
</dbReference>
<evidence type="ECO:0000256" key="9">
    <source>
        <dbReference type="RuleBase" id="RU004166"/>
    </source>
</evidence>
<dbReference type="InterPro" id="IPR036291">
    <property type="entry name" value="NAD(P)-bd_dom_sf"/>
</dbReference>
<feature type="binding site" evidence="5">
    <location>
        <position position="239"/>
    </location>
    <ligand>
        <name>NAD(+)</name>
        <dbReference type="ChEBI" id="CHEBI:57540"/>
    </ligand>
</feature>
<dbReference type="GO" id="GO:0005829">
    <property type="term" value="C:cytosol"/>
    <property type="evidence" value="ECO:0007669"/>
    <property type="project" value="TreeGrafter"/>
</dbReference>
<keyword evidence="5" id="KW-0963">Cytoplasm</keyword>
<dbReference type="NCBIfam" id="TIGR00936">
    <property type="entry name" value="ahcY"/>
    <property type="match status" value="1"/>
</dbReference>
<dbReference type="AlphaFoldDB" id="A0A6N7QF67"/>
<comment type="function">
    <text evidence="5">May play a key role in the regulation of the intracellular concentration of adenosylhomocysteine.</text>
</comment>
<feature type="domain" description="S-adenosyl-L-homocysteine hydrolase NAD binding" evidence="10">
    <location>
        <begin position="239"/>
        <end position="401"/>
    </location>
</feature>
<dbReference type="NCBIfam" id="NF004005">
    <property type="entry name" value="PRK05476.2-3"/>
    <property type="match status" value="1"/>
</dbReference>
<dbReference type="EC" id="3.13.2.1" evidence="5"/>
<dbReference type="GO" id="GO:0033353">
    <property type="term" value="P:S-adenosylmethionine cycle"/>
    <property type="evidence" value="ECO:0007669"/>
    <property type="project" value="TreeGrafter"/>
</dbReference>
<proteinExistence type="inferred from homology"/>
<feature type="binding site" evidence="5 7">
    <location>
        <position position="291"/>
    </location>
    <ligand>
        <name>NAD(+)</name>
        <dbReference type="ChEBI" id="CHEBI:57540"/>
    </ligand>
</feature>
<dbReference type="InterPro" id="IPR020082">
    <property type="entry name" value="S-Ado-L-homoCys_hydrolase_CS"/>
</dbReference>
<dbReference type="GO" id="GO:0071269">
    <property type="term" value="P:L-homocysteine biosynthetic process"/>
    <property type="evidence" value="ECO:0007669"/>
    <property type="project" value="UniProtKB-UniRule"/>
</dbReference>
<dbReference type="GO" id="GO:0006730">
    <property type="term" value="P:one-carbon metabolic process"/>
    <property type="evidence" value="ECO:0007669"/>
    <property type="project" value="UniProtKB-UniRule"/>
</dbReference>
<feature type="binding site" evidence="5 6">
    <location>
        <position position="238"/>
    </location>
    <ligand>
        <name>substrate</name>
    </ligand>
</feature>
<gene>
    <name evidence="5" type="primary">ahcY</name>
    <name evidence="11" type="ORF">GIY21_11350</name>
    <name evidence="12" type="ORF">GIY22_11095</name>
</gene>
<dbReference type="FunFam" id="3.40.50.720:FF:000004">
    <property type="entry name" value="Adenosylhomocysteinase"/>
    <property type="match status" value="1"/>
</dbReference>
<dbReference type="SMART" id="SM00997">
    <property type="entry name" value="AdoHcyase_NAD"/>
    <property type="match status" value="1"/>
</dbReference>
<dbReference type="Pfam" id="PF00670">
    <property type="entry name" value="AdoHcyase_NAD"/>
    <property type="match status" value="1"/>
</dbReference>
<dbReference type="PIRSF" id="PIRSF001109">
    <property type="entry name" value="Ad_hcy_hydrolase"/>
    <property type="match status" value="1"/>
</dbReference>
<comment type="catalytic activity">
    <reaction evidence="5 8">
        <text>S-adenosyl-L-homocysteine + H2O = L-homocysteine + adenosine</text>
        <dbReference type="Rhea" id="RHEA:21708"/>
        <dbReference type="ChEBI" id="CHEBI:15377"/>
        <dbReference type="ChEBI" id="CHEBI:16335"/>
        <dbReference type="ChEBI" id="CHEBI:57856"/>
        <dbReference type="ChEBI" id="CHEBI:58199"/>
        <dbReference type="EC" id="3.13.2.1"/>
    </reaction>
</comment>
<dbReference type="HAMAP" id="MF_00563">
    <property type="entry name" value="AdoHcyase"/>
    <property type="match status" value="1"/>
</dbReference>
<dbReference type="Pfam" id="PF05221">
    <property type="entry name" value="AdoHcyase"/>
    <property type="match status" value="1"/>
</dbReference>
<evidence type="ECO:0000313" key="12">
    <source>
        <dbReference type="EMBL" id="MRH75171.1"/>
    </source>
</evidence>
<protein>
    <recommendedName>
        <fullName evidence="5">Adenosylhomocysteinase</fullName>
        <ecNumber evidence="5">3.13.2.1</ecNumber>
    </recommendedName>
    <alternativeName>
        <fullName evidence="5">S-adenosyl-L-homocysteine hydrolase</fullName>
        <shortName evidence="5">AdoHcyase</shortName>
    </alternativeName>
</protein>
<dbReference type="PANTHER" id="PTHR23420:SF0">
    <property type="entry name" value="ADENOSYLHOMOCYSTEINASE"/>
    <property type="match status" value="1"/>
</dbReference>
<dbReference type="Gene3D" id="3.40.50.1480">
    <property type="entry name" value="Adenosylhomocysteinase-like"/>
    <property type="match status" value="1"/>
</dbReference>
<dbReference type="SMART" id="SM00996">
    <property type="entry name" value="AdoHcyase"/>
    <property type="match status" value="1"/>
</dbReference>
<evidence type="ECO:0000256" key="7">
    <source>
        <dbReference type="PIRSR" id="PIRSR001109-2"/>
    </source>
</evidence>
<feature type="binding site" evidence="5">
    <location>
        <begin position="268"/>
        <end position="273"/>
    </location>
    <ligand>
        <name>NAD(+)</name>
        <dbReference type="ChEBI" id="CHEBI:57540"/>
    </ligand>
</feature>
<feature type="binding site" evidence="5 7">
    <location>
        <begin position="347"/>
        <end position="349"/>
    </location>
    <ligand>
        <name>NAD(+)</name>
        <dbReference type="ChEBI" id="CHEBI:57540"/>
    </ligand>
</feature>
<evidence type="ECO:0000256" key="6">
    <source>
        <dbReference type="PIRSR" id="PIRSR001109-1"/>
    </source>
</evidence>
<dbReference type="SUPFAM" id="SSF51735">
    <property type="entry name" value="NAD(P)-binding Rossmann-fold domains"/>
    <property type="match status" value="1"/>
</dbReference>
<evidence type="ECO:0000256" key="8">
    <source>
        <dbReference type="RuleBase" id="RU000548"/>
    </source>
</evidence>
<feature type="binding site" evidence="5 6">
    <location>
        <position position="234"/>
    </location>
    <ligand>
        <name>substrate</name>
    </ligand>
</feature>
<keyword evidence="3 5" id="KW-0378">Hydrolase</keyword>
<evidence type="ECO:0000259" key="10">
    <source>
        <dbReference type="SMART" id="SM00997"/>
    </source>
</evidence>
<accession>A0A6N7QF67</accession>
<reference evidence="12" key="2">
    <citation type="journal article" date="2020" name="Plant Dis.">
        <title>A Grain Rot of Rice in Iran Caused by a Xanthomonas Strain Closely Related to X. sacchari.</title>
        <authorList>
            <person name="Mirghasempour S.A."/>
            <person name="Huang S."/>
            <person name="Studholme D.J."/>
            <person name="Brady C.L."/>
        </authorList>
    </citation>
    <scope>NUCLEOTIDE SEQUENCE</scope>
    <source>
        <strain evidence="12">SAM114</strain>
    </source>
</reference>
<feature type="binding site" evidence="7">
    <location>
        <begin position="270"/>
        <end position="275"/>
    </location>
    <ligand>
        <name>NAD(+)</name>
        <dbReference type="ChEBI" id="CHEBI:57540"/>
    </ligand>
</feature>
<dbReference type="InterPro" id="IPR000043">
    <property type="entry name" value="Adenosylhomocysteinase-like"/>
</dbReference>
<feature type="binding site" evidence="5 7">
    <location>
        <position position="395"/>
    </location>
    <ligand>
        <name>NAD(+)</name>
        <dbReference type="ChEBI" id="CHEBI:57540"/>
    </ligand>
</feature>
<dbReference type="Proteomes" id="UP000437931">
    <property type="component" value="Unassembled WGS sequence"/>
</dbReference>
<feature type="binding site" evidence="5">
    <location>
        <position position="326"/>
    </location>
    <ligand>
        <name>NAD(+)</name>
        <dbReference type="ChEBI" id="CHEBI:57540"/>
    </ligand>
</feature>
<dbReference type="SUPFAM" id="SSF52283">
    <property type="entry name" value="Formate/glycerate dehydrogenase catalytic domain-like"/>
    <property type="match status" value="1"/>
</dbReference>
<name>A0A6N7QF67_9XANT</name>
<evidence type="ECO:0000256" key="4">
    <source>
        <dbReference type="ARBA" id="ARBA00023027"/>
    </source>
</evidence>
<sequence length="481" mass="52854">MNAALKSFSTEGDYKVADISLADWGRKELDIAEHEMPGLMSIRRQYAAAKPLAGVRVTGSLHMTIQTAVLIETLKDIGADVRWASCNIFSTQDHAAAAIAATGTPVFAWKGETLEEYWDCTLDALTFTLPDGTQTGPELVVDDGGDVTLLIHKGYELENGSKWVDEPASSHEEQVIKNLLKRVAVERPGYWTRVVKDWKGVSEETTTGVHRLYQLAEAGTLLIPAINVNDSVTKSKFDNLYGCRESLADGLKRAMDVMLAGKVAVVCGYGDVGKGSAHSLRAYGARVIVTEIDPICALQAAMEGFEVNTVEDTLGQADIYVTTTGNKDIIRIEHLTQMKDQAIVCNIGHFDNEIQVEALYKLPGVQKINIKPQVDKFVLPNGNAIFLLAEGRLVNLGCATGHPSFVMSNSFANQTLAQIDLWQNKDSYEKQVYRLPKKLDEEVARLHLEKIGVKLTKLTDAQAAYLGVPVDGPFKPEHYRY</sequence>
<evidence type="ECO:0000313" key="13">
    <source>
        <dbReference type="Proteomes" id="UP000437931"/>
    </source>
</evidence>
<comment type="pathway">
    <text evidence="5 8">Amino-acid biosynthesis; L-homocysteine biosynthesis; L-homocysteine from S-adenosyl-L-homocysteine: step 1/1.</text>
</comment>
<dbReference type="UniPathway" id="UPA00314">
    <property type="reaction ID" value="UER00076"/>
</dbReference>
<comment type="similarity">
    <text evidence="1 5 9">Belongs to the adenosylhomocysteinase family.</text>
</comment>
<dbReference type="PROSITE" id="PS00738">
    <property type="entry name" value="ADOHCYASE_1"/>
    <property type="match status" value="1"/>
</dbReference>
<dbReference type="RefSeq" id="WP_019801268.1">
    <property type="nucleotide sequence ID" value="NZ_WJPM01000008.1"/>
</dbReference>
<evidence type="ECO:0000256" key="1">
    <source>
        <dbReference type="ARBA" id="ARBA00007122"/>
    </source>
</evidence>
<feature type="binding site" evidence="5 6">
    <location>
        <position position="64"/>
    </location>
    <ligand>
        <name>substrate</name>
    </ligand>
</feature>